<name>A0ABQ7TR42_SOLTU</name>
<feature type="compositionally biased region" description="Low complexity" evidence="1">
    <location>
        <begin position="108"/>
        <end position="125"/>
    </location>
</feature>
<dbReference type="Proteomes" id="UP000826656">
    <property type="component" value="Unassembled WGS sequence"/>
</dbReference>
<gene>
    <name evidence="2" type="ORF">KY290_035812</name>
</gene>
<proteinExistence type="predicted"/>
<evidence type="ECO:0000256" key="1">
    <source>
        <dbReference type="SAM" id="MobiDB-lite"/>
    </source>
</evidence>
<dbReference type="EMBL" id="JAIVGD010000028">
    <property type="protein sequence ID" value="KAH0737107.1"/>
    <property type="molecule type" value="Genomic_DNA"/>
</dbReference>
<evidence type="ECO:0000313" key="3">
    <source>
        <dbReference type="Proteomes" id="UP000826656"/>
    </source>
</evidence>
<comment type="caution">
    <text evidence="2">The sequence shown here is derived from an EMBL/GenBank/DDBJ whole genome shotgun (WGS) entry which is preliminary data.</text>
</comment>
<evidence type="ECO:0008006" key="4">
    <source>
        <dbReference type="Google" id="ProtNLM"/>
    </source>
</evidence>
<organism evidence="2 3">
    <name type="scientific">Solanum tuberosum</name>
    <name type="common">Potato</name>
    <dbReference type="NCBI Taxonomy" id="4113"/>
    <lineage>
        <taxon>Eukaryota</taxon>
        <taxon>Viridiplantae</taxon>
        <taxon>Streptophyta</taxon>
        <taxon>Embryophyta</taxon>
        <taxon>Tracheophyta</taxon>
        <taxon>Spermatophyta</taxon>
        <taxon>Magnoliopsida</taxon>
        <taxon>eudicotyledons</taxon>
        <taxon>Gunneridae</taxon>
        <taxon>Pentapetalae</taxon>
        <taxon>asterids</taxon>
        <taxon>lamiids</taxon>
        <taxon>Solanales</taxon>
        <taxon>Solanaceae</taxon>
        <taxon>Solanoideae</taxon>
        <taxon>Solaneae</taxon>
        <taxon>Solanum</taxon>
    </lineage>
</organism>
<feature type="region of interest" description="Disordered" evidence="1">
    <location>
        <begin position="96"/>
        <end position="127"/>
    </location>
</feature>
<evidence type="ECO:0000313" key="2">
    <source>
        <dbReference type="EMBL" id="KAH0737107.1"/>
    </source>
</evidence>
<accession>A0ABQ7TR42</accession>
<sequence>MSPLLLLPFPNLPLHIPLPLPLLVSTADTEILGVYGSSALIHSVNSPPRKRDNMLNAGEGTSVVRAKRPNVEAFGAATTTTDTSILRSLEFSSVVSGSTNGEHDDQSESLSHSSDSGAGTSAGRGTNADASALGANYEPVAPAYALVTPLAHAPAPAPESLELLESLRTFYVCEIMFDKLTSLIIHMQSHPEVNSYVLDWDGDSD</sequence>
<protein>
    <recommendedName>
        <fullName evidence="4">C2H2-type domain-containing protein</fullName>
    </recommendedName>
</protein>
<reference evidence="2 3" key="1">
    <citation type="journal article" date="2021" name="bioRxiv">
        <title>Chromosome-scale and haplotype-resolved genome assembly of a tetraploid potato cultivar.</title>
        <authorList>
            <person name="Sun H."/>
            <person name="Jiao W.-B."/>
            <person name="Krause K."/>
            <person name="Campoy J.A."/>
            <person name="Goel M."/>
            <person name="Folz-Donahue K."/>
            <person name="Kukat C."/>
            <person name="Huettel B."/>
            <person name="Schneeberger K."/>
        </authorList>
    </citation>
    <scope>NUCLEOTIDE SEQUENCE [LARGE SCALE GENOMIC DNA]</scope>
    <source>
        <strain evidence="2">SolTubOtavaFocal</strain>
        <tissue evidence="2">Leaves</tissue>
    </source>
</reference>
<keyword evidence="3" id="KW-1185">Reference proteome</keyword>